<dbReference type="Proteomes" id="UP000824469">
    <property type="component" value="Unassembled WGS sequence"/>
</dbReference>
<dbReference type="EMBL" id="JAHRHJ020000008">
    <property type="protein sequence ID" value="KAH9304719.1"/>
    <property type="molecule type" value="Genomic_DNA"/>
</dbReference>
<dbReference type="AlphaFoldDB" id="A0AA38FFX3"/>
<proteinExistence type="predicted"/>
<feature type="non-terminal residue" evidence="1">
    <location>
        <position position="1"/>
    </location>
</feature>
<accession>A0AA38FFX3</accession>
<gene>
    <name evidence="1" type="ORF">KI387_009123</name>
</gene>
<evidence type="ECO:0000313" key="1">
    <source>
        <dbReference type="EMBL" id="KAH9304719.1"/>
    </source>
</evidence>
<organism evidence="1 2">
    <name type="scientific">Taxus chinensis</name>
    <name type="common">Chinese yew</name>
    <name type="synonym">Taxus wallichiana var. chinensis</name>
    <dbReference type="NCBI Taxonomy" id="29808"/>
    <lineage>
        <taxon>Eukaryota</taxon>
        <taxon>Viridiplantae</taxon>
        <taxon>Streptophyta</taxon>
        <taxon>Embryophyta</taxon>
        <taxon>Tracheophyta</taxon>
        <taxon>Spermatophyta</taxon>
        <taxon>Pinopsida</taxon>
        <taxon>Pinidae</taxon>
        <taxon>Conifers II</taxon>
        <taxon>Cupressales</taxon>
        <taxon>Taxaceae</taxon>
        <taxon>Taxus</taxon>
    </lineage>
</organism>
<keyword evidence="2" id="KW-1185">Reference proteome</keyword>
<evidence type="ECO:0000313" key="2">
    <source>
        <dbReference type="Proteomes" id="UP000824469"/>
    </source>
</evidence>
<protein>
    <submittedName>
        <fullName evidence="1">Uncharacterized protein</fullName>
    </submittedName>
</protein>
<name>A0AA38FFX3_TAXCH</name>
<reference evidence="1 2" key="1">
    <citation type="journal article" date="2021" name="Nat. Plants">
        <title>The Taxus genome provides insights into paclitaxel biosynthesis.</title>
        <authorList>
            <person name="Xiong X."/>
            <person name="Gou J."/>
            <person name="Liao Q."/>
            <person name="Li Y."/>
            <person name="Zhou Q."/>
            <person name="Bi G."/>
            <person name="Li C."/>
            <person name="Du R."/>
            <person name="Wang X."/>
            <person name="Sun T."/>
            <person name="Guo L."/>
            <person name="Liang H."/>
            <person name="Lu P."/>
            <person name="Wu Y."/>
            <person name="Zhang Z."/>
            <person name="Ro D.K."/>
            <person name="Shang Y."/>
            <person name="Huang S."/>
            <person name="Yan J."/>
        </authorList>
    </citation>
    <scope>NUCLEOTIDE SEQUENCE [LARGE SCALE GENOMIC DNA]</scope>
    <source>
        <strain evidence="1">Ta-2019</strain>
    </source>
</reference>
<sequence length="56" mass="6266">KTVTFTPHGAEVRTLLEPFSLVTQGIVDHSSRLYHFEGFDDTFSIGTRLVSHSDSE</sequence>
<feature type="non-terminal residue" evidence="1">
    <location>
        <position position="56"/>
    </location>
</feature>
<comment type="caution">
    <text evidence="1">The sequence shown here is derived from an EMBL/GenBank/DDBJ whole genome shotgun (WGS) entry which is preliminary data.</text>
</comment>